<evidence type="ECO:0000256" key="5">
    <source>
        <dbReference type="ARBA" id="ARBA00022884"/>
    </source>
</evidence>
<feature type="compositionally biased region" description="Basic and acidic residues" evidence="8">
    <location>
        <begin position="422"/>
        <end position="450"/>
    </location>
</feature>
<feature type="region of interest" description="Disordered" evidence="8">
    <location>
        <begin position="1"/>
        <end position="55"/>
    </location>
</feature>
<evidence type="ECO:0000256" key="3">
    <source>
        <dbReference type="ARBA" id="ARBA00022771"/>
    </source>
</evidence>
<feature type="compositionally biased region" description="Pro residues" evidence="8">
    <location>
        <begin position="385"/>
        <end position="398"/>
    </location>
</feature>
<feature type="region of interest" description="Disordered" evidence="8">
    <location>
        <begin position="144"/>
        <end position="196"/>
    </location>
</feature>
<dbReference type="GO" id="GO:0005634">
    <property type="term" value="C:nucleus"/>
    <property type="evidence" value="ECO:0007669"/>
    <property type="project" value="UniProtKB-SubCell"/>
</dbReference>
<feature type="compositionally biased region" description="Gly residues" evidence="8">
    <location>
        <begin position="26"/>
        <end position="35"/>
    </location>
</feature>
<keyword evidence="5" id="KW-0694">RNA-binding</keyword>
<keyword evidence="4" id="KW-0862">Zinc</keyword>
<evidence type="ECO:0000256" key="6">
    <source>
        <dbReference type="ARBA" id="ARBA00023242"/>
    </source>
</evidence>
<comment type="subcellular location">
    <subcellularLocation>
        <location evidence="1">Nucleus</location>
    </subcellularLocation>
</comment>
<evidence type="ECO:0000256" key="1">
    <source>
        <dbReference type="ARBA" id="ARBA00004123"/>
    </source>
</evidence>
<evidence type="ECO:0000259" key="9">
    <source>
        <dbReference type="PROSITE" id="PS50199"/>
    </source>
</evidence>
<dbReference type="PROSITE" id="PS01358">
    <property type="entry name" value="ZF_RANBP2_1"/>
    <property type="match status" value="1"/>
</dbReference>
<keyword evidence="11" id="KW-1185">Reference proteome</keyword>
<dbReference type="GO" id="GO:0008270">
    <property type="term" value="F:zinc ion binding"/>
    <property type="evidence" value="ECO:0007669"/>
    <property type="project" value="UniProtKB-KW"/>
</dbReference>
<evidence type="ECO:0000313" key="11">
    <source>
        <dbReference type="Proteomes" id="UP000593564"/>
    </source>
</evidence>
<comment type="caution">
    <text evidence="10">The sequence shown here is derived from an EMBL/GenBank/DDBJ whole genome shotgun (WGS) entry which is preliminary data.</text>
</comment>
<dbReference type="SUPFAM" id="SSF90209">
    <property type="entry name" value="Ran binding protein zinc finger-like"/>
    <property type="match status" value="1"/>
</dbReference>
<organism evidence="10 11">
    <name type="scientific">Camellia sinensis</name>
    <name type="common">Tea plant</name>
    <name type="synonym">Thea sinensis</name>
    <dbReference type="NCBI Taxonomy" id="4442"/>
    <lineage>
        <taxon>Eukaryota</taxon>
        <taxon>Viridiplantae</taxon>
        <taxon>Streptophyta</taxon>
        <taxon>Embryophyta</taxon>
        <taxon>Tracheophyta</taxon>
        <taxon>Spermatophyta</taxon>
        <taxon>Magnoliopsida</taxon>
        <taxon>eudicotyledons</taxon>
        <taxon>Gunneridae</taxon>
        <taxon>Pentapetalae</taxon>
        <taxon>asterids</taxon>
        <taxon>Ericales</taxon>
        <taxon>Theaceae</taxon>
        <taxon>Camellia</taxon>
    </lineage>
</organism>
<accession>A0A7J7H213</accession>
<dbReference type="GO" id="GO:0006355">
    <property type="term" value="P:regulation of DNA-templated transcription"/>
    <property type="evidence" value="ECO:0007669"/>
    <property type="project" value="InterPro"/>
</dbReference>
<dbReference type="AlphaFoldDB" id="A0A7J7H213"/>
<dbReference type="SMART" id="SM00547">
    <property type="entry name" value="ZnF_RBZ"/>
    <property type="match status" value="1"/>
</dbReference>
<feature type="domain" description="RanBP2-type" evidence="9">
    <location>
        <begin position="229"/>
        <end position="260"/>
    </location>
</feature>
<dbReference type="EMBL" id="JACBKZ010000007">
    <property type="protein sequence ID" value="KAF5945748.1"/>
    <property type="molecule type" value="Genomic_DNA"/>
</dbReference>
<feature type="compositionally biased region" description="Basic and acidic residues" evidence="8">
    <location>
        <begin position="323"/>
        <end position="355"/>
    </location>
</feature>
<keyword evidence="6" id="KW-0539">Nucleus</keyword>
<gene>
    <name evidence="10" type="ORF">HYC85_015976</name>
</gene>
<dbReference type="FunFam" id="4.10.1060.10:FF:000017">
    <property type="entry name" value="FUS RNA-binding protein"/>
    <property type="match status" value="1"/>
</dbReference>
<evidence type="ECO:0000256" key="2">
    <source>
        <dbReference type="ARBA" id="ARBA00022723"/>
    </source>
</evidence>
<keyword evidence="3 7" id="KW-0863">Zinc-finger</keyword>
<dbReference type="GO" id="GO:0003723">
    <property type="term" value="F:RNA binding"/>
    <property type="evidence" value="ECO:0007669"/>
    <property type="project" value="UniProtKB-KW"/>
</dbReference>
<keyword evidence="2" id="KW-0479">Metal-binding</keyword>
<feature type="compositionally biased region" description="Basic and acidic residues" evidence="8">
    <location>
        <begin position="401"/>
        <end position="410"/>
    </location>
</feature>
<evidence type="ECO:0000313" key="10">
    <source>
        <dbReference type="EMBL" id="KAF5945748.1"/>
    </source>
</evidence>
<dbReference type="InterPro" id="IPR001876">
    <property type="entry name" value="Znf_RanBP2"/>
</dbReference>
<reference evidence="11" key="1">
    <citation type="journal article" date="2020" name="Nat. Commun.">
        <title>Genome assembly of wild tea tree DASZ reveals pedigree and selection history of tea varieties.</title>
        <authorList>
            <person name="Zhang W."/>
            <person name="Zhang Y."/>
            <person name="Qiu H."/>
            <person name="Guo Y."/>
            <person name="Wan H."/>
            <person name="Zhang X."/>
            <person name="Scossa F."/>
            <person name="Alseekh S."/>
            <person name="Zhang Q."/>
            <person name="Wang P."/>
            <person name="Xu L."/>
            <person name="Schmidt M.H."/>
            <person name="Jia X."/>
            <person name="Li D."/>
            <person name="Zhu A."/>
            <person name="Guo F."/>
            <person name="Chen W."/>
            <person name="Ni D."/>
            <person name="Usadel B."/>
            <person name="Fernie A.R."/>
            <person name="Wen W."/>
        </authorList>
    </citation>
    <scope>NUCLEOTIDE SEQUENCE [LARGE SCALE GENOMIC DNA]</scope>
    <source>
        <strain evidence="11">cv. G240</strain>
    </source>
</reference>
<proteinExistence type="predicted"/>
<dbReference type="Gene3D" id="4.10.1060.10">
    <property type="entry name" value="Zinc finger, RanBP2-type"/>
    <property type="match status" value="1"/>
</dbReference>
<evidence type="ECO:0000256" key="7">
    <source>
        <dbReference type="PROSITE-ProRule" id="PRU00322"/>
    </source>
</evidence>
<dbReference type="Proteomes" id="UP000593564">
    <property type="component" value="Unassembled WGS sequence"/>
</dbReference>
<dbReference type="PANTHER" id="PTHR23238">
    <property type="entry name" value="RNA BINDING PROTEIN"/>
    <property type="match status" value="1"/>
</dbReference>
<evidence type="ECO:0000256" key="4">
    <source>
        <dbReference type="ARBA" id="ARBA00022833"/>
    </source>
</evidence>
<dbReference type="InterPro" id="IPR034870">
    <property type="entry name" value="TET_fam"/>
</dbReference>
<evidence type="ECO:0000256" key="8">
    <source>
        <dbReference type="SAM" id="MobiDB-lite"/>
    </source>
</evidence>
<feature type="compositionally biased region" description="Basic and acidic residues" evidence="8">
    <location>
        <begin position="154"/>
        <end position="163"/>
    </location>
</feature>
<reference evidence="10 11" key="2">
    <citation type="submission" date="2020-07" db="EMBL/GenBank/DDBJ databases">
        <title>Genome assembly of wild tea tree DASZ reveals pedigree and selection history of tea varieties.</title>
        <authorList>
            <person name="Zhang W."/>
        </authorList>
    </citation>
    <scope>NUCLEOTIDE SEQUENCE [LARGE SCALE GENOMIC DNA]</scope>
    <source>
        <strain evidence="11">cv. G240</strain>
        <tissue evidence="10">Leaf</tissue>
    </source>
</reference>
<feature type="compositionally biased region" description="Basic and acidic residues" evidence="8">
    <location>
        <begin position="363"/>
        <end position="384"/>
    </location>
</feature>
<protein>
    <recommendedName>
        <fullName evidence="9">RanBP2-type domain-containing protein</fullName>
    </recommendedName>
</protein>
<dbReference type="InterPro" id="IPR036443">
    <property type="entry name" value="Znf_RanBP2_sf"/>
</dbReference>
<name>A0A7J7H213_CAMSI</name>
<dbReference type="PROSITE" id="PS50199">
    <property type="entry name" value="ZF_RANBP2_2"/>
    <property type="match status" value="1"/>
</dbReference>
<feature type="compositionally biased region" description="Basic and acidic residues" evidence="8">
    <location>
        <begin position="40"/>
        <end position="55"/>
    </location>
</feature>
<sequence>MGTREKDQTTPHQPLLSSLVVRPSDSGGGGAGGGSDYEPGEVRRDPPPYSRSDRFSDNPALNVAWCKNLGLEEGMSYSASATGCASTEAGICMAEDTSLLKIGSMRRKVLQVADMSEVVDNNQGVCLSLDITGFFSGYRIRAGSGSPVRRRNADHRYSPDFDHPGGPPRNRGYGSMRSPGRYRDYSPPYGRGRGGGGRFMNRGFDGPGFGPGAFRGEGMPRNNPNVRPREGDWICPDPLCNNLNFARREYCNNCNKSRYAPGGSPPPRRGYPGPPPPHGPPRRFPGPPLDRPSGRSMNGYRSSPRGWARDGPREFGAGGPPHPRYDGGRFTDHQMRRDRLDYPEEDYRERSKFDRPMPPLDWGNKDRGGRDNFFNERKGFERRPPSPPLPPPPLPPPRGRWAHDVRDRSRSPIRGGGPAPSKDYRRDMYMEQGRDERRGGMGRDRIGDAY</sequence>
<feature type="compositionally biased region" description="Pro residues" evidence="8">
    <location>
        <begin position="263"/>
        <end position="290"/>
    </location>
</feature>
<feature type="region of interest" description="Disordered" evidence="8">
    <location>
        <begin position="258"/>
        <end position="450"/>
    </location>
</feature>